<gene>
    <name evidence="1" type="ORF">MRB53_008253</name>
</gene>
<dbReference type="Proteomes" id="UP001234297">
    <property type="component" value="Chromosome 2"/>
</dbReference>
<comment type="caution">
    <text evidence="1">The sequence shown here is derived from an EMBL/GenBank/DDBJ whole genome shotgun (WGS) entry which is preliminary data.</text>
</comment>
<sequence>MASTQMRKKLNPGRGGVLSHSLSDEEAQVRAIAEIVNSTVELSRSGEMVDLNALKFAPCRKYGLSHAPKLVEMISGLPDSDHGHHHKPQNKPPPPPSPFAPPPASLLSPSIQA</sequence>
<evidence type="ECO:0000313" key="1">
    <source>
        <dbReference type="EMBL" id="KAJ8646505.1"/>
    </source>
</evidence>
<proteinExistence type="predicted"/>
<accession>A0ACC2MM78</accession>
<keyword evidence="2" id="KW-1185">Reference proteome</keyword>
<reference evidence="1 2" key="1">
    <citation type="journal article" date="2022" name="Hortic Res">
        <title>A haplotype resolved chromosomal level avocado genome allows analysis of novel avocado genes.</title>
        <authorList>
            <person name="Nath O."/>
            <person name="Fletcher S.J."/>
            <person name="Hayward A."/>
            <person name="Shaw L.M."/>
            <person name="Masouleh A.K."/>
            <person name="Furtado A."/>
            <person name="Henry R.J."/>
            <person name="Mitter N."/>
        </authorList>
    </citation>
    <scope>NUCLEOTIDE SEQUENCE [LARGE SCALE GENOMIC DNA]</scope>
    <source>
        <strain evidence="2">cv. Hass</strain>
    </source>
</reference>
<evidence type="ECO:0000313" key="2">
    <source>
        <dbReference type="Proteomes" id="UP001234297"/>
    </source>
</evidence>
<name>A0ACC2MM78_PERAE</name>
<dbReference type="EMBL" id="CM056810">
    <property type="protein sequence ID" value="KAJ8646505.1"/>
    <property type="molecule type" value="Genomic_DNA"/>
</dbReference>
<organism evidence="1 2">
    <name type="scientific">Persea americana</name>
    <name type="common">Avocado</name>
    <dbReference type="NCBI Taxonomy" id="3435"/>
    <lineage>
        <taxon>Eukaryota</taxon>
        <taxon>Viridiplantae</taxon>
        <taxon>Streptophyta</taxon>
        <taxon>Embryophyta</taxon>
        <taxon>Tracheophyta</taxon>
        <taxon>Spermatophyta</taxon>
        <taxon>Magnoliopsida</taxon>
        <taxon>Magnoliidae</taxon>
        <taxon>Laurales</taxon>
        <taxon>Lauraceae</taxon>
        <taxon>Persea</taxon>
    </lineage>
</organism>
<protein>
    <submittedName>
        <fullName evidence="1">Uncharacterized protein</fullName>
    </submittedName>
</protein>